<accession>A0A8J6ITI8</accession>
<dbReference type="RefSeq" id="WP_186506041.1">
    <property type="nucleotide sequence ID" value="NZ_JACNEP010000004.1"/>
</dbReference>
<name>A0A8J6ITI8_9ALTE</name>
<dbReference type="SUPFAM" id="SSF53448">
    <property type="entry name" value="Nucleotide-diphospho-sugar transferases"/>
    <property type="match status" value="1"/>
</dbReference>
<sequence>MSQGQSTSQPLLSIGLPVYNGGKWLAGAVESMLDQSFSDFELLIVDNASTDNTADIARHYAAKDKRVKYHCNPHNIGLYRNFDRAFELSCGQYFKWAADSDFCLPGFFEKCIEVLEQRPDVVLAYPQAFLLIRDQMGEEVAYEYFDDFNLEDERPSERFIKYLNREKINNVMHGIIRVSALKQTSLIRPLPGSDISMVAELSLLGKFVEVHERLFVRRFDDETSSMLMSKKTAAKKDVPLGNSIRQRLDLHSYRFYSALTSPISVTEKIRVCLYLLRRVTWLRHKVMQQLVRSAIPGR</sequence>
<dbReference type="Pfam" id="PF00535">
    <property type="entry name" value="Glycos_transf_2"/>
    <property type="match status" value="1"/>
</dbReference>
<proteinExistence type="predicted"/>
<evidence type="ECO:0000259" key="1">
    <source>
        <dbReference type="Pfam" id="PF00535"/>
    </source>
</evidence>
<organism evidence="2 3">
    <name type="scientific">Neptunicella marina</name>
    <dbReference type="NCBI Taxonomy" id="2125989"/>
    <lineage>
        <taxon>Bacteria</taxon>
        <taxon>Pseudomonadati</taxon>
        <taxon>Pseudomonadota</taxon>
        <taxon>Gammaproteobacteria</taxon>
        <taxon>Alteromonadales</taxon>
        <taxon>Alteromonadaceae</taxon>
        <taxon>Neptunicella</taxon>
    </lineage>
</organism>
<reference evidence="2" key="1">
    <citation type="journal article" date="2018" name="Int. J. Syst. Evol. Microbiol.">
        <title>Neptunicella marina gen. nov., sp. nov., isolated from surface seawater.</title>
        <authorList>
            <person name="Liu X."/>
            <person name="Lai Q."/>
            <person name="Du Y."/>
            <person name="Zhang X."/>
            <person name="Liu Z."/>
            <person name="Sun F."/>
            <person name="Shao Z."/>
        </authorList>
    </citation>
    <scope>NUCLEOTIDE SEQUENCE</scope>
    <source>
        <strain evidence="2">S27-2</strain>
    </source>
</reference>
<dbReference type="AlphaFoldDB" id="A0A8J6ITI8"/>
<dbReference type="InterPro" id="IPR029044">
    <property type="entry name" value="Nucleotide-diphossugar_trans"/>
</dbReference>
<feature type="domain" description="Glycosyltransferase 2-like" evidence="1">
    <location>
        <begin position="13"/>
        <end position="124"/>
    </location>
</feature>
<reference evidence="2" key="2">
    <citation type="submission" date="2020-08" db="EMBL/GenBank/DDBJ databases">
        <authorList>
            <person name="Lai Q."/>
        </authorList>
    </citation>
    <scope>NUCLEOTIDE SEQUENCE</scope>
    <source>
        <strain evidence="2">S27-2</strain>
    </source>
</reference>
<dbReference type="GO" id="GO:0016758">
    <property type="term" value="F:hexosyltransferase activity"/>
    <property type="evidence" value="ECO:0007669"/>
    <property type="project" value="UniProtKB-ARBA"/>
</dbReference>
<dbReference type="Proteomes" id="UP000601768">
    <property type="component" value="Unassembled WGS sequence"/>
</dbReference>
<dbReference type="PANTHER" id="PTHR22916:SF56">
    <property type="entry name" value="GLYCOSYL TRANSFERASE"/>
    <property type="match status" value="1"/>
</dbReference>
<evidence type="ECO:0000313" key="2">
    <source>
        <dbReference type="EMBL" id="MBC3765570.1"/>
    </source>
</evidence>
<dbReference type="EMBL" id="JACNEP010000004">
    <property type="protein sequence ID" value="MBC3765570.1"/>
    <property type="molecule type" value="Genomic_DNA"/>
</dbReference>
<protein>
    <submittedName>
        <fullName evidence="2">Glycosyltransferase family 2 protein</fullName>
    </submittedName>
</protein>
<dbReference type="PANTHER" id="PTHR22916">
    <property type="entry name" value="GLYCOSYLTRANSFERASE"/>
    <property type="match status" value="1"/>
</dbReference>
<comment type="caution">
    <text evidence="2">The sequence shown here is derived from an EMBL/GenBank/DDBJ whole genome shotgun (WGS) entry which is preliminary data.</text>
</comment>
<evidence type="ECO:0000313" key="3">
    <source>
        <dbReference type="Proteomes" id="UP000601768"/>
    </source>
</evidence>
<keyword evidence="3" id="KW-1185">Reference proteome</keyword>
<dbReference type="CDD" id="cd00761">
    <property type="entry name" value="Glyco_tranf_GTA_type"/>
    <property type="match status" value="1"/>
</dbReference>
<dbReference type="Gene3D" id="3.90.550.10">
    <property type="entry name" value="Spore Coat Polysaccharide Biosynthesis Protein SpsA, Chain A"/>
    <property type="match status" value="1"/>
</dbReference>
<dbReference type="InterPro" id="IPR001173">
    <property type="entry name" value="Glyco_trans_2-like"/>
</dbReference>
<gene>
    <name evidence="2" type="ORF">H8B19_06755</name>
</gene>